<protein>
    <submittedName>
        <fullName evidence="4">FMN-binding glutamate synthase family protein</fullName>
    </submittedName>
</protein>
<evidence type="ECO:0000259" key="3">
    <source>
        <dbReference type="Pfam" id="PF01645"/>
    </source>
</evidence>
<dbReference type="EMBL" id="BAAAZC010000019">
    <property type="protein sequence ID" value="GAA3976284.1"/>
    <property type="molecule type" value="Genomic_DNA"/>
</dbReference>
<keyword evidence="5" id="KW-1185">Reference proteome</keyword>
<feature type="domain" description="Glutamate synthase" evidence="3">
    <location>
        <begin position="117"/>
        <end position="438"/>
    </location>
</feature>
<dbReference type="InterPro" id="IPR002932">
    <property type="entry name" value="Glu_synthdom"/>
</dbReference>
<dbReference type="PANTHER" id="PTHR43819:SF1">
    <property type="entry name" value="ARCHAEAL-TYPE GLUTAMATE SYNTHASE [NADPH]"/>
    <property type="match status" value="1"/>
</dbReference>
<dbReference type="InterPro" id="IPR013785">
    <property type="entry name" value="Aldolase_TIM"/>
</dbReference>
<dbReference type="InterPro" id="IPR027283">
    <property type="entry name" value="YerD"/>
</dbReference>
<evidence type="ECO:0000256" key="2">
    <source>
        <dbReference type="PIRNR" id="PIRNR006429"/>
    </source>
</evidence>
<comment type="similarity">
    <text evidence="1 2">Belongs to the glutamate synthase family.</text>
</comment>
<dbReference type="SUPFAM" id="SSF51395">
    <property type="entry name" value="FMN-linked oxidoreductases"/>
    <property type="match status" value="1"/>
</dbReference>
<proteinExistence type="inferred from homology"/>
<dbReference type="Proteomes" id="UP001500742">
    <property type="component" value="Unassembled WGS sequence"/>
</dbReference>
<dbReference type="PIRSF" id="PIRSF500060">
    <property type="entry name" value="UCP500060"/>
    <property type="match status" value="1"/>
</dbReference>
<sequence length="517" mass="56723">MVPIYALGFYDLVQKKHSIVRNFPVFGHLRFLMEDLRPKIYQYFVESDTNGTPFNRQNRSVVYQRAKMVDDTRPFGTELDVYENGYEWLNHSIAAIDHHKLDMAPRVKVGGPDCKQPYMASVFNISAMSFGSLSENAILALNGGAKLDNFAHNTGEGGLSDYHLQPGGDIIWQIGTGYFSCRHKDGTIDYDAFAERAVKPQVKMIEIKLSQGAKPGHGGILPAAKVTPEIARIRLVEMGQDVVSPPFHTAFSDPIGLMKFIEKLRELSGGKPIGFKLCVGHKSEFLAICKAMVKTGIYPDFITVDGGEGGTGAAPLEFSNSVGMPLREALAFVYDALTGFDIKKHIKLIASGKVATGFDLVKNFALGADMCNSARGMMFALGCIQALECNTNTCPTGVATQDKDLMRGLVVDDKKVRVANFHKATVGSAIQMIGAAGLTKPCDLHRMFIYRRINHSQIQTYGELFPYIPKGSLLKTPYPATFELDMALSSENTFVPDYTVVTNIDYSNVSSYSVASS</sequence>
<evidence type="ECO:0000313" key="4">
    <source>
        <dbReference type="EMBL" id="GAA3976284.1"/>
    </source>
</evidence>
<reference evidence="5" key="1">
    <citation type="journal article" date="2019" name="Int. J. Syst. Evol. Microbiol.">
        <title>The Global Catalogue of Microorganisms (GCM) 10K type strain sequencing project: providing services to taxonomists for standard genome sequencing and annotation.</title>
        <authorList>
            <consortium name="The Broad Institute Genomics Platform"/>
            <consortium name="The Broad Institute Genome Sequencing Center for Infectious Disease"/>
            <person name="Wu L."/>
            <person name="Ma J."/>
        </authorList>
    </citation>
    <scope>NUCLEOTIDE SEQUENCE [LARGE SCALE GENOMIC DNA]</scope>
    <source>
        <strain evidence="5">JCM 16601</strain>
    </source>
</reference>
<accession>A0ABP7Q4S3</accession>
<comment type="caution">
    <text evidence="4">The sequence shown here is derived from an EMBL/GenBank/DDBJ whole genome shotgun (WGS) entry which is preliminary data.</text>
</comment>
<dbReference type="InterPro" id="IPR024188">
    <property type="entry name" value="GltB"/>
</dbReference>
<dbReference type="CDD" id="cd02808">
    <property type="entry name" value="GltS_FMN"/>
    <property type="match status" value="1"/>
</dbReference>
<dbReference type="PIRSF" id="PIRSF006429">
    <property type="entry name" value="GOGAT_lg_2"/>
    <property type="match status" value="1"/>
</dbReference>
<dbReference type="Gene3D" id="3.20.20.70">
    <property type="entry name" value="Aldolase class I"/>
    <property type="match status" value="1"/>
</dbReference>
<name>A0ABP7Q4S3_9SPHI</name>
<dbReference type="PANTHER" id="PTHR43819">
    <property type="entry name" value="ARCHAEAL-TYPE GLUTAMATE SYNTHASE [NADPH]"/>
    <property type="match status" value="1"/>
</dbReference>
<dbReference type="Pfam" id="PF01645">
    <property type="entry name" value="Glu_synthase"/>
    <property type="match status" value="1"/>
</dbReference>
<evidence type="ECO:0000256" key="1">
    <source>
        <dbReference type="ARBA" id="ARBA00009716"/>
    </source>
</evidence>
<gene>
    <name evidence="4" type="ORF">GCM10022210_28730</name>
</gene>
<evidence type="ECO:0000313" key="5">
    <source>
        <dbReference type="Proteomes" id="UP001500742"/>
    </source>
</evidence>
<organism evidence="4 5">
    <name type="scientific">Mucilaginibacter dorajii</name>
    <dbReference type="NCBI Taxonomy" id="692994"/>
    <lineage>
        <taxon>Bacteria</taxon>
        <taxon>Pseudomonadati</taxon>
        <taxon>Bacteroidota</taxon>
        <taxon>Sphingobacteriia</taxon>
        <taxon>Sphingobacteriales</taxon>
        <taxon>Sphingobacteriaceae</taxon>
        <taxon>Mucilaginibacter</taxon>
    </lineage>
</organism>